<dbReference type="EMBL" id="FQNF01000064">
    <property type="protein sequence ID" value="SGZ40802.1"/>
    <property type="molecule type" value="Genomic_DNA"/>
</dbReference>
<proteinExistence type="predicted"/>
<dbReference type="Proteomes" id="UP000183365">
    <property type="component" value="Unassembled WGS sequence"/>
</dbReference>
<name>A0A1L0B333_9ASCO</name>
<sequence>MNDFNNTYQWKNNKYSNFNVFKRKRPTENDINFEYLTSFKKMKLIEDFEKLSLDNRNTSDTKTNFNISINIPDEKTMSSVYKKMQQSLLDQFTTTQRNWEIGLLVNWKVFWHFTFLHNTNPKKKHIKIKNILWWLTQVGIPQGLDVWNYYYFDSYEKRVKKYYKVPEDVEMEL</sequence>
<evidence type="ECO:0000313" key="2">
    <source>
        <dbReference type="Proteomes" id="UP000183365"/>
    </source>
</evidence>
<keyword evidence="2" id="KW-1185">Reference proteome</keyword>
<dbReference type="AlphaFoldDB" id="A0A1L0B333"/>
<dbReference type="VEuPathDB" id="FungiDB:HGUI_03002"/>
<protein>
    <submittedName>
        <fullName evidence="1">Uncharacterized protein</fullName>
    </submittedName>
</protein>
<reference evidence="2" key="1">
    <citation type="submission" date="2016-11" db="EMBL/GenBank/DDBJ databases">
        <authorList>
            <person name="Guldener U."/>
        </authorList>
    </citation>
    <scope>NUCLEOTIDE SEQUENCE [LARGE SCALE GENOMIC DNA]</scope>
</reference>
<organism evidence="1 2">
    <name type="scientific">Hanseniaspora guilliermondii</name>
    <dbReference type="NCBI Taxonomy" id="56406"/>
    <lineage>
        <taxon>Eukaryota</taxon>
        <taxon>Fungi</taxon>
        <taxon>Dikarya</taxon>
        <taxon>Ascomycota</taxon>
        <taxon>Saccharomycotina</taxon>
        <taxon>Saccharomycetes</taxon>
        <taxon>Saccharomycodales</taxon>
        <taxon>Saccharomycodaceae</taxon>
        <taxon>Hanseniaspora</taxon>
    </lineage>
</organism>
<gene>
    <name evidence="1" type="ORF">HGUI_03002</name>
</gene>
<dbReference type="OrthoDB" id="3971154at2759"/>
<accession>A0A1L0B333</accession>
<evidence type="ECO:0000313" key="1">
    <source>
        <dbReference type="EMBL" id="SGZ40802.1"/>
    </source>
</evidence>